<evidence type="ECO:0000313" key="4">
    <source>
        <dbReference type="Proteomes" id="UP000694941"/>
    </source>
</evidence>
<dbReference type="InterPro" id="IPR036859">
    <property type="entry name" value="CAP-Gly_dom_sf"/>
</dbReference>
<feature type="compositionally biased region" description="Polar residues" evidence="2">
    <location>
        <begin position="36"/>
        <end position="47"/>
    </location>
</feature>
<feature type="compositionally biased region" description="Polar residues" evidence="2">
    <location>
        <begin position="135"/>
        <end position="164"/>
    </location>
</feature>
<evidence type="ECO:0000313" key="5">
    <source>
        <dbReference type="RefSeq" id="XP_022250329.1"/>
    </source>
</evidence>
<protein>
    <submittedName>
        <fullName evidence="5">CAP-Gly domain-containing linker protein 1-like</fullName>
    </submittedName>
</protein>
<dbReference type="GeneID" id="106466595"/>
<gene>
    <name evidence="5" type="primary">LOC106466595</name>
</gene>
<feature type="region of interest" description="Disordered" evidence="2">
    <location>
        <begin position="1"/>
        <end position="47"/>
    </location>
</feature>
<dbReference type="PANTHER" id="PTHR18916:SF82">
    <property type="entry name" value="CAP-GLY DOMAIN-CONTAINING PROTEIN"/>
    <property type="match status" value="1"/>
</dbReference>
<evidence type="ECO:0000256" key="2">
    <source>
        <dbReference type="SAM" id="MobiDB-lite"/>
    </source>
</evidence>
<dbReference type="PROSITE" id="PS00845">
    <property type="entry name" value="CAP_GLY_1"/>
    <property type="match status" value="2"/>
</dbReference>
<dbReference type="SUPFAM" id="SSF74924">
    <property type="entry name" value="Cap-Gly domain"/>
    <property type="match status" value="2"/>
</dbReference>
<feature type="non-terminal residue" evidence="5">
    <location>
        <position position="584"/>
    </location>
</feature>
<keyword evidence="1" id="KW-0175">Coiled coil</keyword>
<evidence type="ECO:0000256" key="1">
    <source>
        <dbReference type="SAM" id="Coils"/>
    </source>
</evidence>
<feature type="domain" description="CAP-Gly" evidence="3">
    <location>
        <begin position="215"/>
        <end position="257"/>
    </location>
</feature>
<feature type="coiled-coil region" evidence="1">
    <location>
        <begin position="324"/>
        <end position="498"/>
    </location>
</feature>
<dbReference type="InterPro" id="IPR000938">
    <property type="entry name" value="CAP-Gly_domain"/>
</dbReference>
<dbReference type="Gene3D" id="2.30.30.190">
    <property type="entry name" value="CAP Gly-rich-like domain"/>
    <property type="match status" value="2"/>
</dbReference>
<dbReference type="SMART" id="SM01052">
    <property type="entry name" value="CAP_GLY"/>
    <property type="match status" value="2"/>
</dbReference>
<dbReference type="PROSITE" id="PS50245">
    <property type="entry name" value="CAP_GLY_2"/>
    <property type="match status" value="2"/>
</dbReference>
<dbReference type="Pfam" id="PF01302">
    <property type="entry name" value="CAP_GLY"/>
    <property type="match status" value="2"/>
</dbReference>
<proteinExistence type="predicted"/>
<reference evidence="5" key="1">
    <citation type="submission" date="2025-08" db="UniProtKB">
        <authorList>
            <consortium name="RefSeq"/>
        </authorList>
    </citation>
    <scope>IDENTIFICATION</scope>
    <source>
        <tissue evidence="5">Muscle</tissue>
    </source>
</reference>
<feature type="region of interest" description="Disordered" evidence="2">
    <location>
        <begin position="134"/>
        <end position="189"/>
    </location>
</feature>
<dbReference type="RefSeq" id="XP_022250329.1">
    <property type="nucleotide sequence ID" value="XM_022394621.1"/>
</dbReference>
<evidence type="ECO:0000259" key="3">
    <source>
        <dbReference type="PROSITE" id="PS50245"/>
    </source>
</evidence>
<dbReference type="PANTHER" id="PTHR18916">
    <property type="entry name" value="DYNACTIN 1-RELATED MICROTUBULE-BINDING"/>
    <property type="match status" value="1"/>
</dbReference>
<feature type="domain" description="CAP-Gly" evidence="3">
    <location>
        <begin position="83"/>
        <end position="125"/>
    </location>
</feature>
<name>A0ABM1T373_LIMPO</name>
<organism evidence="4 5">
    <name type="scientific">Limulus polyphemus</name>
    <name type="common">Atlantic horseshoe crab</name>
    <dbReference type="NCBI Taxonomy" id="6850"/>
    <lineage>
        <taxon>Eukaryota</taxon>
        <taxon>Metazoa</taxon>
        <taxon>Ecdysozoa</taxon>
        <taxon>Arthropoda</taxon>
        <taxon>Chelicerata</taxon>
        <taxon>Merostomata</taxon>
        <taxon>Xiphosura</taxon>
        <taxon>Limulidae</taxon>
        <taxon>Limulus</taxon>
    </lineage>
</organism>
<accession>A0ABM1T373</accession>
<sequence>MSQKSSGIKIPTKIAKPTTLPTRPPTIGGSTAAPLRTSSPSTAASTEVRSDASDALAQSTEDFIIGDQVWVNGTKCGYIQFLGETQFAPGQWAGVVLDEPLGKNDGSVGGIRYFQCESNRGVFARPYRLSRFPASPSSPANGTLQSSLRRASTTPSLGSTTRLPGSSPAGSVKDATTPPGGSSNTSPMDGVVNVGDRVIVNATSGIKIGTLRYLGTTEFAAGQWAGIELDEPQGKNDGSVAGKRYFECKGKYGLFAPIHKLAKAGKGPGSTRVSRPCLGTGLPLHRRAGSHESLNSSISSTSSAARGGRVRLGVTSLTSPQEALKEKEEHIEQLLRERDLERAEVARAAAQVDKAEQKLTAFQTDHQRFAEETEISVIQLKQLLEKAETEKKEALVQLDDEKRKVEDLQFRIEEESINKVDLESQSEQQREKIEELERLLEEEHQRSRSSDSSNNQENSGIEIVSWHKEEIEKLKQTLSKAEEKVKSLEALRASESATSNELKADVVHKDEKILQLEASLESRKREVCDLQKRLTELGEDLEQSKVRQEKHLQIIDDLNVKVAHAEASSGRLDEELHTVKTCLA</sequence>
<keyword evidence="4" id="KW-1185">Reference proteome</keyword>
<dbReference type="Proteomes" id="UP000694941">
    <property type="component" value="Unplaced"/>
</dbReference>